<proteinExistence type="inferred from homology"/>
<sequence length="274" mass="31667">MEKLVFWYDGHLIRGQKLELAIDDPALIYGATVFTTLRVYQSLDHPLTSWTEHLTRLRSSLEAFHWSQPDWERTHQGATLLATQFPVLKIVIFPDGREWITGRFLPQDLAQRQQNGIVAWVADSHLQRSLPNHKTGNYLAPWLALQQAQRAGAQEAILTDDTGNWLETSTGNLWGWRNGSWWTPPLKAGILPGILRNHLIHKLRWQNEEVIEKSWNAELIETFEAIAYTNCVMEVIPIHTILRDADSLLYDPAHLSFQRLRGLFFTSPLRRFSE</sequence>
<evidence type="ECO:0000313" key="3">
    <source>
        <dbReference type="Proteomes" id="UP000238634"/>
    </source>
</evidence>
<dbReference type="SUPFAM" id="SSF56752">
    <property type="entry name" value="D-aminoacid aminotransferase-like PLP-dependent enzymes"/>
    <property type="match status" value="1"/>
</dbReference>
<dbReference type="RefSeq" id="WP_073071916.1">
    <property type="nucleotide sequence ID" value="NZ_MPPI01000013.1"/>
</dbReference>
<reference evidence="2 3" key="2">
    <citation type="submission" date="2018-03" db="EMBL/GenBank/DDBJ databases">
        <title>The ancient ancestry and fast evolution of plastids.</title>
        <authorList>
            <person name="Moore K.R."/>
            <person name="Magnabosco C."/>
            <person name="Momper L."/>
            <person name="Gold D.A."/>
            <person name="Bosak T."/>
            <person name="Fournier G.P."/>
        </authorList>
    </citation>
    <scope>NUCLEOTIDE SEQUENCE [LARGE SCALE GENOMIC DNA]</scope>
    <source>
        <strain evidence="2 3">ULC007</strain>
    </source>
</reference>
<name>A0A2T1DG51_9CYAN</name>
<comment type="similarity">
    <text evidence="1">Belongs to the class-IV pyridoxal-phosphate-dependent aminotransferase family.</text>
</comment>
<dbReference type="Gene3D" id="3.20.10.10">
    <property type="entry name" value="D-amino Acid Aminotransferase, subunit A, domain 2"/>
    <property type="match status" value="1"/>
</dbReference>
<dbReference type="GO" id="GO:0016829">
    <property type="term" value="F:lyase activity"/>
    <property type="evidence" value="ECO:0007669"/>
    <property type="project" value="UniProtKB-KW"/>
</dbReference>
<evidence type="ECO:0000313" key="2">
    <source>
        <dbReference type="EMBL" id="PSB19458.1"/>
    </source>
</evidence>
<dbReference type="PANTHER" id="PTHR42743:SF11">
    <property type="entry name" value="AMINODEOXYCHORISMATE LYASE"/>
    <property type="match status" value="1"/>
</dbReference>
<dbReference type="GO" id="GO:0005829">
    <property type="term" value="C:cytosol"/>
    <property type="evidence" value="ECO:0007669"/>
    <property type="project" value="TreeGrafter"/>
</dbReference>
<dbReference type="Pfam" id="PF01063">
    <property type="entry name" value="Aminotran_4"/>
    <property type="match status" value="1"/>
</dbReference>
<dbReference type="GO" id="GO:0046394">
    <property type="term" value="P:carboxylic acid biosynthetic process"/>
    <property type="evidence" value="ECO:0007669"/>
    <property type="project" value="UniProtKB-ARBA"/>
</dbReference>
<keyword evidence="2" id="KW-0456">Lyase</keyword>
<dbReference type="InterPro" id="IPR043131">
    <property type="entry name" value="BCAT-like_N"/>
</dbReference>
<dbReference type="InterPro" id="IPR036038">
    <property type="entry name" value="Aminotransferase-like"/>
</dbReference>
<gene>
    <name evidence="2" type="ORF">C7B65_11090</name>
</gene>
<evidence type="ECO:0000256" key="1">
    <source>
        <dbReference type="ARBA" id="ARBA00009320"/>
    </source>
</evidence>
<dbReference type="PANTHER" id="PTHR42743">
    <property type="entry name" value="AMINO-ACID AMINOTRANSFERASE"/>
    <property type="match status" value="1"/>
</dbReference>
<dbReference type="InterPro" id="IPR050571">
    <property type="entry name" value="Class-IV_PLP-Dep_Aminotrnsfr"/>
</dbReference>
<organism evidence="2 3">
    <name type="scientific">Phormidesmis priestleyi ULC007</name>
    <dbReference type="NCBI Taxonomy" id="1920490"/>
    <lineage>
        <taxon>Bacteria</taxon>
        <taxon>Bacillati</taxon>
        <taxon>Cyanobacteriota</taxon>
        <taxon>Cyanophyceae</taxon>
        <taxon>Leptolyngbyales</taxon>
        <taxon>Leptolyngbyaceae</taxon>
        <taxon>Phormidesmis</taxon>
    </lineage>
</organism>
<dbReference type="Gene3D" id="3.30.470.10">
    <property type="match status" value="1"/>
</dbReference>
<keyword evidence="3" id="KW-1185">Reference proteome</keyword>
<dbReference type="InterPro" id="IPR001544">
    <property type="entry name" value="Aminotrans_IV"/>
</dbReference>
<dbReference type="AlphaFoldDB" id="A0A2T1DG51"/>
<dbReference type="Proteomes" id="UP000238634">
    <property type="component" value="Unassembled WGS sequence"/>
</dbReference>
<reference evidence="2 3" key="1">
    <citation type="submission" date="2018-02" db="EMBL/GenBank/DDBJ databases">
        <authorList>
            <person name="Cohen D.B."/>
            <person name="Kent A.D."/>
        </authorList>
    </citation>
    <scope>NUCLEOTIDE SEQUENCE [LARGE SCALE GENOMIC DNA]</scope>
    <source>
        <strain evidence="2 3">ULC007</strain>
    </source>
</reference>
<comment type="caution">
    <text evidence="2">The sequence shown here is derived from an EMBL/GenBank/DDBJ whole genome shotgun (WGS) entry which is preliminary data.</text>
</comment>
<dbReference type="OrthoDB" id="451849at2"/>
<dbReference type="STRING" id="1920490.GCA_001895925_04665"/>
<dbReference type="EMBL" id="PVWG01000010">
    <property type="protein sequence ID" value="PSB19458.1"/>
    <property type="molecule type" value="Genomic_DNA"/>
</dbReference>
<dbReference type="InterPro" id="IPR043132">
    <property type="entry name" value="BCAT-like_C"/>
</dbReference>
<accession>A0A2T1DG51</accession>
<protein>
    <submittedName>
        <fullName evidence="2">4-amino-4-deoxychorismate lyase</fullName>
    </submittedName>
</protein>